<dbReference type="Proteomes" id="UP000010866">
    <property type="component" value="Chromosome"/>
</dbReference>
<name>L0L1C3_METHD</name>
<evidence type="ECO:0000259" key="1">
    <source>
        <dbReference type="Pfam" id="PF00534"/>
    </source>
</evidence>
<dbReference type="OrthoDB" id="132546at2157"/>
<feature type="domain" description="Glycosyltransferase subfamily 4-like N-terminal" evidence="2">
    <location>
        <begin position="411"/>
        <end position="598"/>
    </location>
</feature>
<reference evidence="4" key="1">
    <citation type="submission" date="2012-02" db="EMBL/GenBank/DDBJ databases">
        <title>Complete sequence of chromosome of Methanomethylovorans hollandica DSM 15978.</title>
        <authorList>
            <person name="Lucas S."/>
            <person name="Copeland A."/>
            <person name="Lapidus A."/>
            <person name="Glavina del Rio T."/>
            <person name="Dalin E."/>
            <person name="Tice H."/>
            <person name="Bruce D."/>
            <person name="Goodwin L."/>
            <person name="Pitluck S."/>
            <person name="Peters L."/>
            <person name="Mikhailova N."/>
            <person name="Held B."/>
            <person name="Kyrpides N."/>
            <person name="Mavromatis K."/>
            <person name="Ivanova N."/>
            <person name="Brettin T."/>
            <person name="Detter J.C."/>
            <person name="Han C."/>
            <person name="Larimer F."/>
            <person name="Land M."/>
            <person name="Hauser L."/>
            <person name="Markowitz V."/>
            <person name="Cheng J.-F."/>
            <person name="Hugenholtz P."/>
            <person name="Woyke T."/>
            <person name="Wu D."/>
            <person name="Spring S."/>
            <person name="Schroeder M."/>
            <person name="Brambilla E."/>
            <person name="Klenk H.-P."/>
            <person name="Eisen J.A."/>
        </authorList>
    </citation>
    <scope>NUCLEOTIDE SEQUENCE [LARGE SCALE GENOMIC DNA]</scope>
    <source>
        <strain evidence="4">DSM 15978 / NBRC 107637 / DMS1</strain>
    </source>
</reference>
<evidence type="ECO:0000259" key="2">
    <source>
        <dbReference type="Pfam" id="PF13439"/>
    </source>
</evidence>
<dbReference type="InterPro" id="IPR028098">
    <property type="entry name" value="Glyco_trans_4-like_N"/>
</dbReference>
<dbReference type="EMBL" id="CP003362">
    <property type="protein sequence ID" value="AGB50074.1"/>
    <property type="molecule type" value="Genomic_DNA"/>
</dbReference>
<organism evidence="3 4">
    <name type="scientific">Methanomethylovorans hollandica (strain DSM 15978 / NBRC 107637 / DMS1)</name>
    <dbReference type="NCBI Taxonomy" id="867904"/>
    <lineage>
        <taxon>Archaea</taxon>
        <taxon>Methanobacteriati</taxon>
        <taxon>Methanobacteriota</taxon>
        <taxon>Stenosarchaea group</taxon>
        <taxon>Methanomicrobia</taxon>
        <taxon>Methanosarcinales</taxon>
        <taxon>Methanosarcinaceae</taxon>
        <taxon>Methanomethylovorans</taxon>
    </lineage>
</organism>
<dbReference type="KEGG" id="mhz:Metho_1897"/>
<dbReference type="GO" id="GO:0016757">
    <property type="term" value="F:glycosyltransferase activity"/>
    <property type="evidence" value="ECO:0007669"/>
    <property type="project" value="InterPro"/>
</dbReference>
<dbReference type="PANTHER" id="PTHR12526">
    <property type="entry name" value="GLYCOSYLTRANSFERASE"/>
    <property type="match status" value="1"/>
</dbReference>
<dbReference type="InterPro" id="IPR001296">
    <property type="entry name" value="Glyco_trans_1"/>
</dbReference>
<sequence length="792" mass="91043">MKIAIVAPSPVPFTIGGAELLFSGMQDAINSYTSHQCELIKLTTKENTFWDLIESYYKFYQLDLSHFDMVISTKYPSWMIRHHNHIVYMLHPLRGLYDTYKLCTGNLEMPEEFKNGLVKEILDITDARIKKKKDVDDLFQKLFQLQAEQERYAKEIFIFPGPFIRKIIHFFDHWALSYENTRKYHAISENVRTREDYFPPSARVNVLYPPSKIEDFECRDFKYLFTASRLDSPKRIDMLIEAMKFVPHNVRLKIAGEGPEKDRLMELAHGDERIEFLGFVTENELVDLYADALAILFVPRDEDYGYITIEGMMSAKPVITTSDSGGPLEFISDSYTGFIVAPDPEQIAEKINYLVENIGEAKKMGLLAHKEVKKISWSNFAAKLIGKRDVKLRRKKKILVLATYSCYPTRGGGQQRIYNIYSRLAKKFDVTICSLVESDKEYESFILKNGLKQICIPQGIEHARCQWEIEGKTGLNLYDVLMIDLVERSTDYIGEVKRLADEADIIMLPHPYLYVVKDFIDLSGKKIIYDSQNVEYLLKKDYVGAELAQKVFDVEKETAEKADLIFATSDEDKEQMVQVYGIDANKVLVAPNGVDTSRIQLISLEEKERLKKELGLSGYHTILFIASWHPPNLEAFKFILDEIVDKFNDCIFLVVGSIKHYYVNECSKSPKNVLAFGVVDEDEKYELYKLADLAINPMFSGSGTNLKMLDYMSAGIPTVSTPTGARGLEIENGKHALICSEQQMYEKMTELINTESLRNSLRLHARDHVESRYSWDIIAESIILKLKEIVYT</sequence>
<dbReference type="STRING" id="867904.Metho_1897"/>
<dbReference type="RefSeq" id="WP_015325239.1">
    <property type="nucleotide sequence ID" value="NC_019977.1"/>
</dbReference>
<dbReference type="Pfam" id="PF00534">
    <property type="entry name" value="Glycos_transf_1"/>
    <property type="match status" value="1"/>
</dbReference>
<dbReference type="SUPFAM" id="SSF53756">
    <property type="entry name" value="UDP-Glycosyltransferase/glycogen phosphorylase"/>
    <property type="match status" value="2"/>
</dbReference>
<keyword evidence="4" id="KW-1185">Reference proteome</keyword>
<dbReference type="PANTHER" id="PTHR12526:SF625">
    <property type="entry name" value="PHOSPHATIDYLINOSITOL GLYCAN-CLASS A"/>
    <property type="match status" value="1"/>
</dbReference>
<dbReference type="Pfam" id="PF13692">
    <property type="entry name" value="Glyco_trans_1_4"/>
    <property type="match status" value="1"/>
</dbReference>
<dbReference type="HOGENOM" id="CLU_011164_0_0_2"/>
<dbReference type="Gene3D" id="3.40.50.2000">
    <property type="entry name" value="Glycogen Phosphorylase B"/>
    <property type="match status" value="4"/>
</dbReference>
<proteinExistence type="predicted"/>
<feature type="domain" description="Glycosyl transferase family 1" evidence="1">
    <location>
        <begin position="221"/>
        <end position="365"/>
    </location>
</feature>
<dbReference type="GeneID" id="14406410"/>
<gene>
    <name evidence="3" type="ordered locus">Metho_1897</name>
</gene>
<dbReference type="AlphaFoldDB" id="L0L1C3"/>
<evidence type="ECO:0000313" key="4">
    <source>
        <dbReference type="Proteomes" id="UP000010866"/>
    </source>
</evidence>
<dbReference type="Pfam" id="PF13439">
    <property type="entry name" value="Glyco_transf_4"/>
    <property type="match status" value="1"/>
</dbReference>
<protein>
    <submittedName>
        <fullName evidence="3">Glycosyltransferase</fullName>
    </submittedName>
</protein>
<keyword evidence="3" id="KW-0808">Transferase</keyword>
<accession>L0L1C3</accession>
<evidence type="ECO:0000313" key="3">
    <source>
        <dbReference type="EMBL" id="AGB50074.1"/>
    </source>
</evidence>
<dbReference type="CDD" id="cd03801">
    <property type="entry name" value="GT4_PimA-like"/>
    <property type="match status" value="2"/>
</dbReference>